<reference evidence="1" key="1">
    <citation type="submission" date="2023-07" db="EMBL/GenBank/DDBJ databases">
        <title>Black Yeasts Isolated from many extreme environments.</title>
        <authorList>
            <person name="Coleine C."/>
            <person name="Stajich J.E."/>
            <person name="Selbmann L."/>
        </authorList>
    </citation>
    <scope>NUCLEOTIDE SEQUENCE</scope>
    <source>
        <strain evidence="1">CCFEE 5714</strain>
    </source>
</reference>
<accession>A0ACC3MXA1</accession>
<evidence type="ECO:0000313" key="1">
    <source>
        <dbReference type="EMBL" id="KAK3704694.1"/>
    </source>
</evidence>
<proteinExistence type="predicted"/>
<comment type="caution">
    <text evidence="1">The sequence shown here is derived from an EMBL/GenBank/DDBJ whole genome shotgun (WGS) entry which is preliminary data.</text>
</comment>
<evidence type="ECO:0000313" key="2">
    <source>
        <dbReference type="Proteomes" id="UP001281147"/>
    </source>
</evidence>
<gene>
    <name evidence="1" type="ORF">LTR37_013668</name>
</gene>
<protein>
    <submittedName>
        <fullName evidence="1">Uncharacterized protein</fullName>
    </submittedName>
</protein>
<name>A0ACC3MXA1_9PEZI</name>
<dbReference type="Proteomes" id="UP001281147">
    <property type="component" value="Unassembled WGS sequence"/>
</dbReference>
<sequence length="691" mass="77392">MINCPPMLLSSSKLRPLFVWLLIQIDRTKERYLDIHQLQPSGQVPITSTNGYPEFSFGVQWDPSPPYSPTGYHSPTNGVEFSSGLPYFQPQRQRERHLSNASYLGSCALPHTSRSPVSAGSSTVHLPQWGGDAHDPVYQHLNTSSGSESSIEHNFGTYNSHMAEQQILLGTFGSSGVLTPEDRDFMETDDLVVPSNTPQGSSLDFSLDDSTYTNEERYLSAYWHWVHAYYPVVHRPTFRIHNVSPLLRAAMLALGAQALGDAADKGNARILHERCIKVLKKRTLNGWHSFRVCDMQAVVLIEVYLIFKSRRPPLLFSKFFEKVYTHKLANDPATLSPTLSSEASIQTIGPGYFDDDFATSFLIATRCKQRLLLSCYILDQQHAALFGRQPTNCFSGAGTDLPFPAPQTMWDDVAEPRVSDERKHVRVWDALDARSLTGSEQQPYDIFQSVLIMACLCASNTDLSSLEYTHLIHDSDEIVLAMMEQSARMKLAYHTLQLCKHTPIRELLAVAGESWVMAEKLTSKTDYTAAQIEARKWAKGSRNDSMEFVLERQPEPVEKAMEHALKVLELHRSHPKTGLLFQEWSIYLASIAIWARVYVTSDIPRRGPRLSVPQPTAPRLTEYELHQALMAVMAAGAAARISTDQAQNVLLWAEMKIKKVDVPHNCGLTNGALDVLGKLVTRGSEEGWFGG</sequence>
<keyword evidence="2" id="KW-1185">Reference proteome</keyword>
<organism evidence="1 2">
    <name type="scientific">Vermiconidia calcicola</name>
    <dbReference type="NCBI Taxonomy" id="1690605"/>
    <lineage>
        <taxon>Eukaryota</taxon>
        <taxon>Fungi</taxon>
        <taxon>Dikarya</taxon>
        <taxon>Ascomycota</taxon>
        <taxon>Pezizomycotina</taxon>
        <taxon>Dothideomycetes</taxon>
        <taxon>Dothideomycetidae</taxon>
        <taxon>Mycosphaerellales</taxon>
        <taxon>Extremaceae</taxon>
        <taxon>Vermiconidia</taxon>
    </lineage>
</organism>
<dbReference type="EMBL" id="JAUTXU010000136">
    <property type="protein sequence ID" value="KAK3704694.1"/>
    <property type="molecule type" value="Genomic_DNA"/>
</dbReference>